<dbReference type="Gene3D" id="2.60.40.150">
    <property type="entry name" value="C2 domain"/>
    <property type="match status" value="2"/>
</dbReference>
<feature type="domain" description="C2" evidence="4">
    <location>
        <begin position="293"/>
        <end position="414"/>
    </location>
</feature>
<organism evidence="5 6">
    <name type="scientific">Labeo rohita</name>
    <name type="common">Indian major carp</name>
    <name type="synonym">Cyprinus rohita</name>
    <dbReference type="NCBI Taxonomy" id="84645"/>
    <lineage>
        <taxon>Eukaryota</taxon>
        <taxon>Metazoa</taxon>
        <taxon>Chordata</taxon>
        <taxon>Craniata</taxon>
        <taxon>Vertebrata</taxon>
        <taxon>Euteleostomi</taxon>
        <taxon>Actinopterygii</taxon>
        <taxon>Neopterygii</taxon>
        <taxon>Teleostei</taxon>
        <taxon>Ostariophysi</taxon>
        <taxon>Cypriniformes</taxon>
        <taxon>Cyprinidae</taxon>
        <taxon>Labeoninae</taxon>
        <taxon>Labeonini</taxon>
        <taxon>Labeo</taxon>
    </lineage>
</organism>
<feature type="region of interest" description="Disordered" evidence="3">
    <location>
        <begin position="155"/>
        <end position="181"/>
    </location>
</feature>
<feature type="region of interest" description="Disordered" evidence="3">
    <location>
        <begin position="217"/>
        <end position="238"/>
    </location>
</feature>
<comment type="caution">
    <text evidence="5">The sequence shown here is derived from an EMBL/GenBank/DDBJ whole genome shotgun (WGS) entry which is preliminary data.</text>
</comment>
<dbReference type="EMBL" id="JACTAM010000004">
    <property type="protein sequence ID" value="KAI2665479.1"/>
    <property type="molecule type" value="Genomic_DNA"/>
</dbReference>
<dbReference type="PANTHER" id="PTHR10024:SF46">
    <property type="entry name" value="SYNAPTOTAGMIN-10"/>
    <property type="match status" value="1"/>
</dbReference>
<reference evidence="5 6" key="1">
    <citation type="submission" date="2022-01" db="EMBL/GenBank/DDBJ databases">
        <title>A high-quality chromosome-level genome assembly of rohu carp, Labeo rohita.</title>
        <authorList>
            <person name="Arick M.A. II"/>
            <person name="Hsu C.-Y."/>
            <person name="Magbanua Z."/>
            <person name="Pechanova O."/>
            <person name="Grover C."/>
            <person name="Miller E."/>
            <person name="Thrash A."/>
            <person name="Ezzel L."/>
            <person name="Alam S."/>
            <person name="Benzie J."/>
            <person name="Hamilton M."/>
            <person name="Karsi A."/>
            <person name="Lawrence M.L."/>
            <person name="Peterson D.G."/>
        </authorList>
    </citation>
    <scope>NUCLEOTIDE SEQUENCE [LARGE SCALE GENOMIC DNA]</scope>
    <source>
        <strain evidence="6">BAU-BD-2019</strain>
        <tissue evidence="5">Blood</tissue>
    </source>
</reference>
<protein>
    <submittedName>
        <fullName evidence="5">Synaptotagmin-10</fullName>
    </submittedName>
</protein>
<dbReference type="Pfam" id="PF00168">
    <property type="entry name" value="C2"/>
    <property type="match status" value="2"/>
</dbReference>
<dbReference type="PRINTS" id="PR00360">
    <property type="entry name" value="C2DOMAIN"/>
</dbReference>
<keyword evidence="2" id="KW-0677">Repeat</keyword>
<comment type="similarity">
    <text evidence="1">Belongs to the synaptotagmin family.</text>
</comment>
<dbReference type="Proteomes" id="UP000830375">
    <property type="component" value="Unassembled WGS sequence"/>
</dbReference>
<dbReference type="InterPro" id="IPR035892">
    <property type="entry name" value="C2_domain_sf"/>
</dbReference>
<dbReference type="PRINTS" id="PR00399">
    <property type="entry name" value="SYNAPTOTAGMN"/>
</dbReference>
<sequence length="585" mass="64949">MFHSAKESGAPLRGGHGLGSIILSPFPYASAAFSSSHGAPMNPRPHASSNIQWINRKDMNVRTEDGISLCQRALQIVTELCLAGHVDREKCADIFPLESNIPGKGSSDISVSLLAVVVGFCGLALLLPAGGAARGPPAPPPVSRSVSPYPEAKAIGTAGRQPSQIQHEDEDDKKRKVPEVKVNGRSSVKLLEAAMKISQTSPDIPAEVQQALRDRLSKQAKIQRQTTEPTSSSRHNSFRRHLPRQMNVTSVDFTMDTLPVRQSSAVSIGRIKPELYKQKSVDSEEGTKEPVETCGKLSFALSYDYEEQALVVRILKALDLPAKDFTGTSDPYVKIYLLPERKKKFQTRVHRKTLNPTFDETFRFPVEYSELCNRKLHFSVYDFDRFTSHDMIGEVVVDNLFELSDLSREAVVWKDILAATTESVDLGEIMYSLCYLPTAGRMTLTVIKCRNLKAMDITGYSDPYVKVSLICDGRRLKKRKTTTKKNTLNPVYNEAIIFDIPPENVEQVSLSITVMDYDRVGHNEVIGVCRAGPDAEGLGRDHWNEMLAYPRKPITHWHALCEWPGRASSFESQGSCPSPKPPQTP</sequence>
<evidence type="ECO:0000259" key="4">
    <source>
        <dbReference type="PROSITE" id="PS50004"/>
    </source>
</evidence>
<dbReference type="PANTHER" id="PTHR10024">
    <property type="entry name" value="SYNAPTOTAGMIN"/>
    <property type="match status" value="1"/>
</dbReference>
<dbReference type="CDD" id="cd08403">
    <property type="entry name" value="C2B_Synaptotagmin-3-5-6-9-10"/>
    <property type="match status" value="1"/>
</dbReference>
<dbReference type="SMART" id="SM00239">
    <property type="entry name" value="C2"/>
    <property type="match status" value="2"/>
</dbReference>
<dbReference type="InterPro" id="IPR001565">
    <property type="entry name" value="Synaptotagmin"/>
</dbReference>
<evidence type="ECO:0000313" key="5">
    <source>
        <dbReference type="EMBL" id="KAI2665479.1"/>
    </source>
</evidence>
<evidence type="ECO:0000256" key="1">
    <source>
        <dbReference type="ARBA" id="ARBA00006996"/>
    </source>
</evidence>
<feature type="compositionally biased region" description="Polar residues" evidence="3">
    <location>
        <begin position="220"/>
        <end position="235"/>
    </location>
</feature>
<dbReference type="SUPFAM" id="SSF49562">
    <property type="entry name" value="C2 domain (Calcium/lipid-binding domain, CaLB)"/>
    <property type="match status" value="2"/>
</dbReference>
<name>A0ABQ8MRN6_LABRO</name>
<evidence type="ECO:0000256" key="2">
    <source>
        <dbReference type="ARBA" id="ARBA00022737"/>
    </source>
</evidence>
<evidence type="ECO:0000313" key="6">
    <source>
        <dbReference type="Proteomes" id="UP000830375"/>
    </source>
</evidence>
<proteinExistence type="inferred from homology"/>
<dbReference type="CDD" id="cd08385">
    <property type="entry name" value="C2A_Synaptotagmin-1-5-6-9-10"/>
    <property type="match status" value="1"/>
</dbReference>
<dbReference type="PROSITE" id="PS50004">
    <property type="entry name" value="C2"/>
    <property type="match status" value="2"/>
</dbReference>
<feature type="domain" description="C2" evidence="4">
    <location>
        <begin position="425"/>
        <end position="558"/>
    </location>
</feature>
<gene>
    <name evidence="5" type="ORF">H4Q32_021785</name>
</gene>
<dbReference type="InterPro" id="IPR000008">
    <property type="entry name" value="C2_dom"/>
</dbReference>
<evidence type="ECO:0000256" key="3">
    <source>
        <dbReference type="SAM" id="MobiDB-lite"/>
    </source>
</evidence>
<accession>A0ABQ8MRN6</accession>
<keyword evidence="6" id="KW-1185">Reference proteome</keyword>